<dbReference type="Gene3D" id="3.30.160.60">
    <property type="entry name" value="Classic Zinc Finger"/>
    <property type="match status" value="6"/>
</dbReference>
<dbReference type="FunFam" id="3.30.160.60:FF:000910">
    <property type="entry name" value="Uncharacterized protein"/>
    <property type="match status" value="1"/>
</dbReference>
<evidence type="ECO:0000256" key="8">
    <source>
        <dbReference type="PROSITE-ProRule" id="PRU00042"/>
    </source>
</evidence>
<evidence type="ECO:0000256" key="2">
    <source>
        <dbReference type="ARBA" id="ARBA00022723"/>
    </source>
</evidence>
<feature type="domain" description="C2H2-type" evidence="10">
    <location>
        <begin position="209"/>
        <end position="236"/>
    </location>
</feature>
<evidence type="ECO:0000256" key="5">
    <source>
        <dbReference type="ARBA" id="ARBA00022833"/>
    </source>
</evidence>
<name>A0A8K0EJ78_BRALA</name>
<dbReference type="FunFam" id="3.30.160.60:FF:001309">
    <property type="entry name" value="Uncharacterized protein"/>
    <property type="match status" value="1"/>
</dbReference>
<evidence type="ECO:0000256" key="4">
    <source>
        <dbReference type="ARBA" id="ARBA00022771"/>
    </source>
</evidence>
<evidence type="ECO:0000313" key="11">
    <source>
        <dbReference type="EMBL" id="CAH1250811.1"/>
    </source>
</evidence>
<feature type="compositionally biased region" description="Basic and acidic residues" evidence="9">
    <location>
        <begin position="191"/>
        <end position="203"/>
    </location>
</feature>
<dbReference type="SUPFAM" id="SSF57667">
    <property type="entry name" value="beta-beta-alpha zinc fingers"/>
    <property type="match status" value="4"/>
</dbReference>
<feature type="domain" description="C2H2-type" evidence="10">
    <location>
        <begin position="266"/>
        <end position="293"/>
    </location>
</feature>
<comment type="subcellular location">
    <subcellularLocation>
        <location evidence="1">Nucleus</location>
    </subcellularLocation>
</comment>
<dbReference type="Proteomes" id="UP000838412">
    <property type="component" value="Chromosome 18"/>
</dbReference>
<evidence type="ECO:0000256" key="7">
    <source>
        <dbReference type="ARBA" id="ARBA00023242"/>
    </source>
</evidence>
<dbReference type="Pfam" id="PF00096">
    <property type="entry name" value="zf-C2H2"/>
    <property type="match status" value="2"/>
</dbReference>
<keyword evidence="5" id="KW-0862">Zinc</keyword>
<evidence type="ECO:0000256" key="6">
    <source>
        <dbReference type="ARBA" id="ARBA00023125"/>
    </source>
</evidence>
<evidence type="ECO:0000256" key="1">
    <source>
        <dbReference type="ARBA" id="ARBA00004123"/>
    </source>
</evidence>
<dbReference type="InterPro" id="IPR036236">
    <property type="entry name" value="Znf_C2H2_sf"/>
</dbReference>
<keyword evidence="7" id="KW-0539">Nucleus</keyword>
<dbReference type="SMART" id="SM00355">
    <property type="entry name" value="ZnF_C2H2"/>
    <property type="match status" value="8"/>
</dbReference>
<dbReference type="PROSITE" id="PS50157">
    <property type="entry name" value="ZINC_FINGER_C2H2_2"/>
    <property type="match status" value="7"/>
</dbReference>
<dbReference type="InterPro" id="IPR013087">
    <property type="entry name" value="Znf_C2H2_type"/>
</dbReference>
<keyword evidence="6" id="KW-0238">DNA-binding</keyword>
<dbReference type="GO" id="GO:0003677">
    <property type="term" value="F:DNA binding"/>
    <property type="evidence" value="ECO:0007669"/>
    <property type="project" value="UniProtKB-KW"/>
</dbReference>
<evidence type="ECO:0000256" key="9">
    <source>
        <dbReference type="SAM" id="MobiDB-lite"/>
    </source>
</evidence>
<dbReference type="EMBL" id="OV696703">
    <property type="protein sequence ID" value="CAH1250811.1"/>
    <property type="molecule type" value="Genomic_DNA"/>
</dbReference>
<dbReference type="AlphaFoldDB" id="A0A8K0EJ78"/>
<dbReference type="PANTHER" id="PTHR24392">
    <property type="entry name" value="ZINC FINGER PROTEIN"/>
    <property type="match status" value="1"/>
</dbReference>
<gene>
    <name evidence="11" type="primary">ZNF84</name>
    <name evidence="11" type="ORF">BLAG_LOCUS11408</name>
</gene>
<evidence type="ECO:0000256" key="3">
    <source>
        <dbReference type="ARBA" id="ARBA00022737"/>
    </source>
</evidence>
<dbReference type="GO" id="GO:0005634">
    <property type="term" value="C:nucleus"/>
    <property type="evidence" value="ECO:0007669"/>
    <property type="project" value="UniProtKB-SubCell"/>
</dbReference>
<feature type="domain" description="C2H2-type" evidence="10">
    <location>
        <begin position="322"/>
        <end position="349"/>
    </location>
</feature>
<evidence type="ECO:0000313" key="12">
    <source>
        <dbReference type="Proteomes" id="UP000838412"/>
    </source>
</evidence>
<dbReference type="PANTHER" id="PTHR24392:SF31">
    <property type="entry name" value="C2H2-TYPE DOMAIN-CONTAINING PROTEIN"/>
    <property type="match status" value="1"/>
</dbReference>
<feature type="domain" description="C2H2-type" evidence="10">
    <location>
        <begin position="169"/>
        <end position="197"/>
    </location>
</feature>
<feature type="domain" description="C2H2-type" evidence="10">
    <location>
        <begin position="237"/>
        <end position="265"/>
    </location>
</feature>
<feature type="region of interest" description="Disordered" evidence="9">
    <location>
        <begin position="116"/>
        <end position="150"/>
    </location>
</feature>
<keyword evidence="12" id="KW-1185">Reference proteome</keyword>
<protein>
    <submittedName>
        <fullName evidence="11">ZNF84 protein</fullName>
    </submittedName>
</protein>
<organism evidence="11 12">
    <name type="scientific">Branchiostoma lanceolatum</name>
    <name type="common">Common lancelet</name>
    <name type="synonym">Amphioxus lanceolatum</name>
    <dbReference type="NCBI Taxonomy" id="7740"/>
    <lineage>
        <taxon>Eukaryota</taxon>
        <taxon>Metazoa</taxon>
        <taxon>Chordata</taxon>
        <taxon>Cephalochordata</taxon>
        <taxon>Leptocardii</taxon>
        <taxon>Amphioxiformes</taxon>
        <taxon>Branchiostomatidae</taxon>
        <taxon>Branchiostoma</taxon>
    </lineage>
</organism>
<feature type="domain" description="C2H2-type" evidence="10">
    <location>
        <begin position="294"/>
        <end position="321"/>
    </location>
</feature>
<keyword evidence="3" id="KW-0677">Repeat</keyword>
<sequence length="386" mass="44789">MESTVVIKQERKDIQDTYECVLPADNDVNYTVPSCNERDALSTYVSTKTENSEEELSPIPPWLASETIEPAVTTEDGTQSTIPLHDRTLHSPAFVGSVHTEEHPATALRHFRIQEDDQEEGGGQEMGKCNDEDEKEKEKEHTCPQCPYTTDLQSNMSRHIKESHENRRYPCPQCDHVSKRAHHLKRHVLARHTEKEKRPKKDPSQPMPFNCDACDYGTEVRHRLVEHMRTHTGERPYKCPHCDATWPRKLALDHHLARAHTGERPFMCGECGYSTVHRGHLVQHMRTHTGQRPYKCSECDYTANRKHHIDIHMVKHTDSQPFTCELCEFKTNYQSSLRQHRRVHMNPKPPGRFRCELCDFSGDRIQFLQHHMKRKHGSVQGQETSV</sequence>
<accession>A0A8K0EJ78</accession>
<dbReference type="PROSITE" id="PS00028">
    <property type="entry name" value="ZINC_FINGER_C2H2_1"/>
    <property type="match status" value="1"/>
</dbReference>
<evidence type="ECO:0000259" key="10">
    <source>
        <dbReference type="PROSITE" id="PS50157"/>
    </source>
</evidence>
<keyword evidence="4 8" id="KW-0863">Zinc-finger</keyword>
<proteinExistence type="predicted"/>
<dbReference type="GO" id="GO:0008270">
    <property type="term" value="F:zinc ion binding"/>
    <property type="evidence" value="ECO:0007669"/>
    <property type="project" value="UniProtKB-KW"/>
</dbReference>
<dbReference type="FunFam" id="3.30.160.60:FF:002343">
    <property type="entry name" value="Zinc finger protein 33A"/>
    <property type="match status" value="1"/>
</dbReference>
<feature type="domain" description="C2H2-type" evidence="10">
    <location>
        <begin position="141"/>
        <end position="169"/>
    </location>
</feature>
<dbReference type="OrthoDB" id="6077919at2759"/>
<reference evidence="11" key="1">
    <citation type="submission" date="2022-01" db="EMBL/GenBank/DDBJ databases">
        <authorList>
            <person name="Braso-Vives M."/>
        </authorList>
    </citation>
    <scope>NUCLEOTIDE SEQUENCE</scope>
</reference>
<feature type="region of interest" description="Disordered" evidence="9">
    <location>
        <begin position="189"/>
        <end position="208"/>
    </location>
</feature>
<keyword evidence="2" id="KW-0479">Metal-binding</keyword>